<reference evidence="2" key="1">
    <citation type="journal article" date="2014" name="Front. Microbiol.">
        <title>High frequency of phylogenetically diverse reductive dehalogenase-homologous genes in deep subseafloor sedimentary metagenomes.</title>
        <authorList>
            <person name="Kawai M."/>
            <person name="Futagami T."/>
            <person name="Toyoda A."/>
            <person name="Takaki Y."/>
            <person name="Nishi S."/>
            <person name="Hori S."/>
            <person name="Arai W."/>
            <person name="Tsubouchi T."/>
            <person name="Morono Y."/>
            <person name="Uchiyama I."/>
            <person name="Ito T."/>
            <person name="Fujiyama A."/>
            <person name="Inagaki F."/>
            <person name="Takami H."/>
        </authorList>
    </citation>
    <scope>NUCLEOTIDE SEQUENCE</scope>
    <source>
        <strain evidence="2">Expedition CK06-06</strain>
    </source>
</reference>
<protein>
    <submittedName>
        <fullName evidence="2">Uncharacterized protein</fullName>
    </submittedName>
</protein>
<dbReference type="AlphaFoldDB" id="X1C3P6"/>
<proteinExistence type="predicted"/>
<evidence type="ECO:0000313" key="2">
    <source>
        <dbReference type="EMBL" id="GAG87957.1"/>
    </source>
</evidence>
<keyword evidence="1" id="KW-0175">Coiled coil</keyword>
<organism evidence="2">
    <name type="scientific">marine sediment metagenome</name>
    <dbReference type="NCBI Taxonomy" id="412755"/>
    <lineage>
        <taxon>unclassified sequences</taxon>
        <taxon>metagenomes</taxon>
        <taxon>ecological metagenomes</taxon>
    </lineage>
</organism>
<sequence length="306" mass="36354">RKQIAESYETLMKQAEEGNNLVSLTFCQYAIENYKKLKDKDKINELEKKYSKLKSSMKLAEFKTEIDLTEHIKRCKEIANKIVQNDSDKIIKVLVLDKNLLPKYKDIKKIVERNIEKFPAQHLFPEVILDQFGYPSQHFTDKDEKMYCGILRQYDIELGLNKIYLINEIFFAAIRENKLNINILLKFLKRYSWFGKNISRKLSNNEIIEYNWLNLITPSLHEYFHQMDYHFLNPKNHPNLVLSIDSLTLKIEGLLRDICQLSEITTFYMTKDNKGRNIAREKDIHALLYEDIVKGLFDEDDLLFLK</sequence>
<evidence type="ECO:0000256" key="1">
    <source>
        <dbReference type="SAM" id="Coils"/>
    </source>
</evidence>
<comment type="caution">
    <text evidence="2">The sequence shown here is derived from an EMBL/GenBank/DDBJ whole genome shotgun (WGS) entry which is preliminary data.</text>
</comment>
<feature type="non-terminal residue" evidence="2">
    <location>
        <position position="306"/>
    </location>
</feature>
<name>X1C3P6_9ZZZZ</name>
<accession>X1C3P6</accession>
<feature type="non-terminal residue" evidence="2">
    <location>
        <position position="1"/>
    </location>
</feature>
<dbReference type="EMBL" id="BART01015716">
    <property type="protein sequence ID" value="GAG87957.1"/>
    <property type="molecule type" value="Genomic_DNA"/>
</dbReference>
<gene>
    <name evidence="2" type="ORF">S01H4_30446</name>
</gene>
<feature type="coiled-coil region" evidence="1">
    <location>
        <begin position="36"/>
        <end position="63"/>
    </location>
</feature>